<evidence type="ECO:0000313" key="3">
    <source>
        <dbReference type="EMBL" id="POG82215.1"/>
    </source>
</evidence>
<dbReference type="InterPro" id="IPR002035">
    <property type="entry name" value="VWF_A"/>
</dbReference>
<dbReference type="SUPFAM" id="SSF53300">
    <property type="entry name" value="vWA-like"/>
    <property type="match status" value="1"/>
</dbReference>
<protein>
    <recommendedName>
        <fullName evidence="2">VWFA domain-containing protein</fullName>
    </recommendedName>
</protein>
<dbReference type="PROSITE" id="PS50234">
    <property type="entry name" value="VWFA"/>
    <property type="match status" value="1"/>
</dbReference>
<reference evidence="3 4" key="2">
    <citation type="journal article" date="2018" name="New Phytol.">
        <title>High intraspecific genome diversity in the model arbuscular mycorrhizal symbiont Rhizophagus irregularis.</title>
        <authorList>
            <person name="Chen E.C.H."/>
            <person name="Morin E."/>
            <person name="Beaudet D."/>
            <person name="Noel J."/>
            <person name="Yildirir G."/>
            <person name="Ndikumana S."/>
            <person name="Charron P."/>
            <person name="St-Onge C."/>
            <person name="Giorgi J."/>
            <person name="Kruger M."/>
            <person name="Marton T."/>
            <person name="Ropars J."/>
            <person name="Grigoriev I.V."/>
            <person name="Hainaut M."/>
            <person name="Henrissat B."/>
            <person name="Roux C."/>
            <person name="Martin F."/>
            <person name="Corradi N."/>
        </authorList>
    </citation>
    <scope>NUCLEOTIDE SEQUENCE [LARGE SCALE GENOMIC DNA]</scope>
    <source>
        <strain evidence="3 4">DAOM 197198</strain>
    </source>
</reference>
<keyword evidence="4" id="KW-1185">Reference proteome</keyword>
<dbReference type="SMART" id="SM00327">
    <property type="entry name" value="VWA"/>
    <property type="match status" value="1"/>
</dbReference>
<dbReference type="AlphaFoldDB" id="A0A2P4QX84"/>
<feature type="coiled-coil region" evidence="1">
    <location>
        <begin position="290"/>
        <end position="338"/>
    </location>
</feature>
<keyword evidence="1" id="KW-0175">Coiled coil</keyword>
<sequence length="597" mass="68327">MSIRYYNYTKGKTVLSLNVPQAVLDNEHRALSLFICLDISGSMSGSPIRQAKDAILQIMGGLIERNVLAEKDITCFFFQSSCQEVRFSDHPDMLWANGGIKRYFDDVRPGGGTNFSAAFSSIIKNLDRINTDLAIIFFTDGQDTSNILEDAKIETALKGTSYSTEVHSIGFTKDHDAKLLSRLTKYGRKEGNFLYIRSSDEIVGKMKTTLQLLESSYKTLYVKIGDETPQPANFDDEGVAVLILNDDASSVEGKEVKILKDLKEGEENYIFESLPSQIPAGDPMSIKLIIFLVQREIIRLTNEISNYEEDDGSKSERFNQILAEINAYEEQLNTITSKKSSISSVIIQQCLDIKSTVLKFKDVLSEGLLGTLTNEKIAIINDLAYSNIVRQKITKRKLISHRFCDKLCQDFATFYEQKKFSIKLDFEEVISYLESQLIKQHHKWLHENFELVHRTSQQHGILVDFCTDVIMNMLEKFLSDDFCEIKEEVLVELLKSHKLKLDEFEIWNRVLKWGLAKHPSLNPDPKVWSPKEVEAFSMTLKDILPLIRFFQFSSDQFTNSVRPYRKILSEDLYEELISYYMIPGYKPTSVVVLPPRV</sequence>
<proteinExistence type="predicted"/>
<evidence type="ECO:0000313" key="4">
    <source>
        <dbReference type="Proteomes" id="UP000018888"/>
    </source>
</evidence>
<evidence type="ECO:0000259" key="2">
    <source>
        <dbReference type="PROSITE" id="PS50234"/>
    </source>
</evidence>
<dbReference type="Proteomes" id="UP000018888">
    <property type="component" value="Unassembled WGS sequence"/>
</dbReference>
<dbReference type="CDD" id="cd00198">
    <property type="entry name" value="vWFA"/>
    <property type="match status" value="1"/>
</dbReference>
<name>A0A2P4QX84_RHIID</name>
<gene>
    <name evidence="3" type="ORF">GLOIN_2v1499941</name>
</gene>
<organism evidence="3 4">
    <name type="scientific">Rhizophagus irregularis (strain DAOM 181602 / DAOM 197198 / MUCL 43194)</name>
    <name type="common">Arbuscular mycorrhizal fungus</name>
    <name type="synonym">Glomus intraradices</name>
    <dbReference type="NCBI Taxonomy" id="747089"/>
    <lineage>
        <taxon>Eukaryota</taxon>
        <taxon>Fungi</taxon>
        <taxon>Fungi incertae sedis</taxon>
        <taxon>Mucoromycota</taxon>
        <taxon>Glomeromycotina</taxon>
        <taxon>Glomeromycetes</taxon>
        <taxon>Glomerales</taxon>
        <taxon>Glomeraceae</taxon>
        <taxon>Rhizophagus</taxon>
    </lineage>
</organism>
<dbReference type="Gene3D" id="1.25.40.420">
    <property type="match status" value="1"/>
</dbReference>
<dbReference type="Gene3D" id="3.40.50.410">
    <property type="entry name" value="von Willebrand factor, type A domain"/>
    <property type="match status" value="1"/>
</dbReference>
<dbReference type="Pfam" id="PF00092">
    <property type="entry name" value="VWA"/>
    <property type="match status" value="1"/>
</dbReference>
<dbReference type="VEuPathDB" id="FungiDB:RhiirFUN_013244"/>
<dbReference type="EMBL" id="AUPC02000006">
    <property type="protein sequence ID" value="POG82215.1"/>
    <property type="molecule type" value="Genomic_DNA"/>
</dbReference>
<reference evidence="3 4" key="1">
    <citation type="journal article" date="2013" name="Proc. Natl. Acad. Sci. U.S.A.">
        <title>Genome of an arbuscular mycorrhizal fungus provides insight into the oldest plant symbiosis.</title>
        <authorList>
            <person name="Tisserant E."/>
            <person name="Malbreil M."/>
            <person name="Kuo A."/>
            <person name="Kohler A."/>
            <person name="Symeonidi A."/>
            <person name="Balestrini R."/>
            <person name="Charron P."/>
            <person name="Duensing N."/>
            <person name="Frei Dit Frey N."/>
            <person name="Gianinazzi-Pearson V."/>
            <person name="Gilbert L.B."/>
            <person name="Handa Y."/>
            <person name="Herr J.R."/>
            <person name="Hijri M."/>
            <person name="Koul R."/>
            <person name="Kawaguchi M."/>
            <person name="Krajinski F."/>
            <person name="Lammers P.J."/>
            <person name="Masclaux F.G."/>
            <person name="Murat C."/>
            <person name="Morin E."/>
            <person name="Ndikumana S."/>
            <person name="Pagni M."/>
            <person name="Petitpierre D."/>
            <person name="Requena N."/>
            <person name="Rosikiewicz P."/>
            <person name="Riley R."/>
            <person name="Saito K."/>
            <person name="San Clemente H."/>
            <person name="Shapiro H."/>
            <person name="van Tuinen D."/>
            <person name="Becard G."/>
            <person name="Bonfante P."/>
            <person name="Paszkowski U."/>
            <person name="Shachar-Hill Y.Y."/>
            <person name="Tuskan G.A."/>
            <person name="Young P.W."/>
            <person name="Sanders I.R."/>
            <person name="Henrissat B."/>
            <person name="Rensing S.A."/>
            <person name="Grigoriev I.V."/>
            <person name="Corradi N."/>
            <person name="Roux C."/>
            <person name="Martin F."/>
        </authorList>
    </citation>
    <scope>NUCLEOTIDE SEQUENCE [LARGE SCALE GENOMIC DNA]</scope>
    <source>
        <strain evidence="3 4">DAOM 197198</strain>
    </source>
</reference>
<dbReference type="InterPro" id="IPR036465">
    <property type="entry name" value="vWFA_dom_sf"/>
</dbReference>
<comment type="caution">
    <text evidence="3">The sequence shown here is derived from an EMBL/GenBank/DDBJ whole genome shotgun (WGS) entry which is preliminary data.</text>
</comment>
<feature type="domain" description="VWFA" evidence="2">
    <location>
        <begin position="32"/>
        <end position="210"/>
    </location>
</feature>
<accession>A0A2P4QX84</accession>
<evidence type="ECO:0000256" key="1">
    <source>
        <dbReference type="SAM" id="Coils"/>
    </source>
</evidence>